<dbReference type="Pfam" id="PF10294">
    <property type="entry name" value="Methyltransf_16"/>
    <property type="match status" value="1"/>
</dbReference>
<dbReference type="AlphaFoldDB" id="A0A835SGB4"/>
<evidence type="ECO:0008006" key="3">
    <source>
        <dbReference type="Google" id="ProtNLM"/>
    </source>
</evidence>
<dbReference type="OrthoDB" id="46564at2759"/>
<dbReference type="GO" id="GO:0005634">
    <property type="term" value="C:nucleus"/>
    <property type="evidence" value="ECO:0007669"/>
    <property type="project" value="TreeGrafter"/>
</dbReference>
<gene>
    <name evidence="1" type="ORF">HPP92_003354</name>
</gene>
<dbReference type="EMBL" id="JADCNM010000001">
    <property type="protein sequence ID" value="KAG0503282.1"/>
    <property type="molecule type" value="Genomic_DNA"/>
</dbReference>
<evidence type="ECO:0000313" key="1">
    <source>
        <dbReference type="EMBL" id="KAG0503282.1"/>
    </source>
</evidence>
<dbReference type="InterPro" id="IPR019410">
    <property type="entry name" value="Methyltransf_16"/>
</dbReference>
<dbReference type="InterPro" id="IPR029063">
    <property type="entry name" value="SAM-dependent_MTases_sf"/>
</dbReference>
<reference evidence="1 2" key="1">
    <citation type="journal article" date="2020" name="Nat. Food">
        <title>A phased Vanilla planifolia genome enables genetic improvement of flavour and production.</title>
        <authorList>
            <person name="Hasing T."/>
            <person name="Tang H."/>
            <person name="Brym M."/>
            <person name="Khazi F."/>
            <person name="Huang T."/>
            <person name="Chambers A.H."/>
        </authorList>
    </citation>
    <scope>NUCLEOTIDE SEQUENCE [LARGE SCALE GENOMIC DNA]</scope>
    <source>
        <tissue evidence="1">Leaf</tissue>
    </source>
</reference>
<dbReference type="Gene3D" id="3.40.50.150">
    <property type="entry name" value="Vaccinia Virus protein VP39"/>
    <property type="match status" value="1"/>
</dbReference>
<dbReference type="GO" id="GO:0008276">
    <property type="term" value="F:protein methyltransferase activity"/>
    <property type="evidence" value="ECO:0007669"/>
    <property type="project" value="InterPro"/>
</dbReference>
<evidence type="ECO:0000313" key="2">
    <source>
        <dbReference type="Proteomes" id="UP000639772"/>
    </source>
</evidence>
<dbReference type="Proteomes" id="UP000639772">
    <property type="component" value="Chromosome 1"/>
</dbReference>
<comment type="caution">
    <text evidence="1">The sequence shown here is derived from an EMBL/GenBank/DDBJ whole genome shotgun (WGS) entry which is preliminary data.</text>
</comment>
<dbReference type="PANTHER" id="PTHR23108">
    <property type="entry name" value="METHYLTRANSFERASE-RELATED"/>
    <property type="match status" value="1"/>
</dbReference>
<dbReference type="PANTHER" id="PTHR23108:SF0">
    <property type="entry name" value="METHYLTRANSFERASE-LIKE PROTEIN 22"/>
    <property type="match status" value="1"/>
</dbReference>
<sequence>MEGAAAGGRNESGDEVMSEIHLGCPPHFSGPYITQFTFSLPTDDDSRAARVLDLDDDGDLVLVRRNVTSSVCKLTFQHRIMSSVPNVGLQIWMAALVLSDYIIHRSFVSSDFDGVTAIELGAGTGLTGVVLARVAKTIFLTDYGNEILENCAKNVDINISLLGLNVNTILVRELNWKDSWPPHNDLFQCSRYSWSTSEVGEAEGATVIIAADVIYGDELTDSFFCVLEKLMSRGSRKVLYLALEKRYNFSLDDLDVVANGYERFKSFLKTPEECSKLGNLSLPCFMGEQINLLEIPQYIREYERGKDVELWRIQYCTRISDVHAEK</sequence>
<dbReference type="SUPFAM" id="SSF53335">
    <property type="entry name" value="S-adenosyl-L-methionine-dependent methyltransferases"/>
    <property type="match status" value="1"/>
</dbReference>
<organism evidence="1 2">
    <name type="scientific">Vanilla planifolia</name>
    <name type="common">Vanilla</name>
    <dbReference type="NCBI Taxonomy" id="51239"/>
    <lineage>
        <taxon>Eukaryota</taxon>
        <taxon>Viridiplantae</taxon>
        <taxon>Streptophyta</taxon>
        <taxon>Embryophyta</taxon>
        <taxon>Tracheophyta</taxon>
        <taxon>Spermatophyta</taxon>
        <taxon>Magnoliopsida</taxon>
        <taxon>Liliopsida</taxon>
        <taxon>Asparagales</taxon>
        <taxon>Orchidaceae</taxon>
        <taxon>Vanilloideae</taxon>
        <taxon>Vanilleae</taxon>
        <taxon>Vanilla</taxon>
    </lineage>
</organism>
<protein>
    <recommendedName>
        <fullName evidence="3">Methyltransferase-like protein 22</fullName>
    </recommendedName>
</protein>
<dbReference type="InterPro" id="IPR038899">
    <property type="entry name" value="METTL22"/>
</dbReference>
<name>A0A835SGB4_VANPL</name>
<proteinExistence type="predicted"/>
<accession>A0A835SGB4</accession>